<dbReference type="GO" id="GO:0008270">
    <property type="term" value="F:zinc ion binding"/>
    <property type="evidence" value="ECO:0007669"/>
    <property type="project" value="UniProtKB-KW"/>
</dbReference>
<evidence type="ECO:0000256" key="4">
    <source>
        <dbReference type="ARBA" id="ARBA00022771"/>
    </source>
</evidence>
<dbReference type="GO" id="GO:0004842">
    <property type="term" value="F:ubiquitin-protein transferase activity"/>
    <property type="evidence" value="ECO:0007669"/>
    <property type="project" value="InterPro"/>
</dbReference>
<feature type="region of interest" description="Disordered" evidence="7">
    <location>
        <begin position="713"/>
        <end position="732"/>
    </location>
</feature>
<keyword evidence="3" id="KW-0677">Repeat</keyword>
<feature type="domain" description="RING-type" evidence="8">
    <location>
        <begin position="182"/>
        <end position="394"/>
    </location>
</feature>
<protein>
    <submittedName>
        <fullName evidence="9">Ariadne-2 protein</fullName>
    </submittedName>
</protein>
<dbReference type="AlphaFoldDB" id="A0A4Z1NFA4"/>
<feature type="compositionally biased region" description="Basic and acidic residues" evidence="7">
    <location>
        <begin position="442"/>
        <end position="456"/>
    </location>
</feature>
<dbReference type="SUPFAM" id="SSF57850">
    <property type="entry name" value="RING/U-box"/>
    <property type="match status" value="2"/>
</dbReference>
<dbReference type="Pfam" id="PF26200">
    <property type="entry name" value="Rcat_RNF216"/>
    <property type="match status" value="1"/>
</dbReference>
<keyword evidence="2" id="KW-0479">Metal-binding</keyword>
<dbReference type="Gene3D" id="1.20.120.1750">
    <property type="match status" value="1"/>
</dbReference>
<evidence type="ECO:0000256" key="6">
    <source>
        <dbReference type="ARBA" id="ARBA00022833"/>
    </source>
</evidence>
<evidence type="ECO:0000256" key="7">
    <source>
        <dbReference type="SAM" id="MobiDB-lite"/>
    </source>
</evidence>
<dbReference type="EMBL" id="SNSC02000029">
    <property type="protein sequence ID" value="TID13068.1"/>
    <property type="molecule type" value="Genomic_DNA"/>
</dbReference>
<evidence type="ECO:0000313" key="10">
    <source>
        <dbReference type="Proteomes" id="UP000298493"/>
    </source>
</evidence>
<feature type="region of interest" description="Disordered" evidence="7">
    <location>
        <begin position="744"/>
        <end position="766"/>
    </location>
</feature>
<dbReference type="STRING" id="86259.A0A4Z1NFA4"/>
<dbReference type="GO" id="GO:0016567">
    <property type="term" value="P:protein ubiquitination"/>
    <property type="evidence" value="ECO:0007669"/>
    <property type="project" value="InterPro"/>
</dbReference>
<evidence type="ECO:0000256" key="3">
    <source>
        <dbReference type="ARBA" id="ARBA00022737"/>
    </source>
</evidence>
<dbReference type="InterPro" id="IPR031127">
    <property type="entry name" value="E3_UB_ligase_RBR"/>
</dbReference>
<keyword evidence="1" id="KW-0808">Transferase</keyword>
<evidence type="ECO:0000256" key="2">
    <source>
        <dbReference type="ARBA" id="ARBA00022723"/>
    </source>
</evidence>
<name>A0A4Z1NFA4_9PEZI</name>
<keyword evidence="4" id="KW-0863">Zinc-finger</keyword>
<organism evidence="9 10">
    <name type="scientific">Venturia nashicola</name>
    <dbReference type="NCBI Taxonomy" id="86259"/>
    <lineage>
        <taxon>Eukaryota</taxon>
        <taxon>Fungi</taxon>
        <taxon>Dikarya</taxon>
        <taxon>Ascomycota</taxon>
        <taxon>Pezizomycotina</taxon>
        <taxon>Dothideomycetes</taxon>
        <taxon>Pleosporomycetidae</taxon>
        <taxon>Venturiales</taxon>
        <taxon>Venturiaceae</taxon>
        <taxon>Venturia</taxon>
    </lineage>
</organism>
<dbReference type="Proteomes" id="UP000298493">
    <property type="component" value="Unassembled WGS sequence"/>
</dbReference>
<keyword evidence="6" id="KW-0862">Zinc</keyword>
<evidence type="ECO:0000313" key="9">
    <source>
        <dbReference type="EMBL" id="TID13068.1"/>
    </source>
</evidence>
<comment type="caution">
    <text evidence="9">The sequence shown here is derived from an EMBL/GenBank/DDBJ whole genome shotgun (WGS) entry which is preliminary data.</text>
</comment>
<dbReference type="PANTHER" id="PTHR11685">
    <property type="entry name" value="RBR FAMILY RING FINGER AND IBR DOMAIN-CONTAINING"/>
    <property type="match status" value="1"/>
</dbReference>
<gene>
    <name evidence="9" type="ORF">E6O75_ATG10017</name>
</gene>
<evidence type="ECO:0000256" key="1">
    <source>
        <dbReference type="ARBA" id="ARBA00022679"/>
    </source>
</evidence>
<reference evidence="9 10" key="1">
    <citation type="submission" date="2019-04" db="EMBL/GenBank/DDBJ databases">
        <title>High contiguity whole genome sequence and gene annotation resource for two Venturia nashicola isolates.</title>
        <authorList>
            <person name="Prokchorchik M."/>
            <person name="Won K."/>
            <person name="Lee Y."/>
            <person name="Choi E.D."/>
            <person name="Segonzac C."/>
            <person name="Sohn K.H."/>
        </authorList>
    </citation>
    <scope>NUCLEOTIDE SEQUENCE [LARGE SCALE GENOMIC DNA]</scope>
    <source>
        <strain evidence="9 10">PRI2</strain>
    </source>
</reference>
<sequence length="856" mass="97657">MFSAEKCKFFHLPGASQCREGKSCHYNTGASSTSPRQWVHNPLPEKYVRALRGAIVSFNHGAEVCKVSPLDGWSAVRIDGFPEATTCSDVLRLLDMIGSDLNEAGGAWIIMMLVPGSAEMMRSARVIVENSDYSNWICNKLTARGVVHHKFNATTEIMPTTNLAGILNDPTSRHKHIHRLTYVGECVICCDEAVVVMRTECGLQFCRGCWVQMCKEESKSKGFMACCGENCSTKFSFQDVQNLDWLDSTAFDSILENSLRVYVRQNPKALIECPGAKCGQLYNREGHGAITCRRVNTCGTPRFCTTCEDPHPGVICETYASDVDGSKAALEAYMKETNTKRCPHCWEAVQLKEACNHMTCRCGQHWCFRCRALFETAPEVYQHMVDEHGTQYGEVDVAPGEQPFFGDVGVDPLGVWIPPMVLVEERVEAPMANPLPMARGRLRPDHRPQVPRRDNAHLPPLEFFRPGVQPMLARRFAQAEPEPMANPLHTARGRLQPDHRPQVPWRDNAHLPLEFFRPGVQPILARRFAQEEPEPMANPLHTARGRLQPDHRPQVPWRDNAHPPPLDFLRPRVQPMPARRFAQEETEPVEVARLREQARLAARRATMQGHLAEARAEVGRAERQQADNAFVRLDVRRARNAPAEIDDRTHRMERDGGLPEADAILEAHLQRRRQIHRVADDARQRLEAFQDNRELAQQPREEVDRQQTLADLRRRMAIDGDHSDDDQERDGRRRRLADIRHRWGHDDPMEGVQEDFPPPRRRAPYQLPRPNVEVRNAALGLRQQYNVQNGLAQNEIPMPLLLAELNDQVEQAQAVLDQQAREPQQGVDGEQRRHLRQLREQIDRLNQLDFDVNERR</sequence>
<keyword evidence="10" id="KW-1185">Reference proteome</keyword>
<dbReference type="PROSITE" id="PS51873">
    <property type="entry name" value="TRIAD"/>
    <property type="match status" value="1"/>
</dbReference>
<proteinExistence type="predicted"/>
<evidence type="ECO:0000259" key="8">
    <source>
        <dbReference type="PROSITE" id="PS51873"/>
    </source>
</evidence>
<dbReference type="InterPro" id="IPR044066">
    <property type="entry name" value="TRIAD_supradom"/>
</dbReference>
<evidence type="ECO:0000256" key="5">
    <source>
        <dbReference type="ARBA" id="ARBA00022786"/>
    </source>
</evidence>
<feature type="region of interest" description="Disordered" evidence="7">
    <location>
        <begin position="437"/>
        <end position="461"/>
    </location>
</feature>
<accession>A0A4Z1NFA4</accession>
<feature type="region of interest" description="Disordered" evidence="7">
    <location>
        <begin position="536"/>
        <end position="568"/>
    </location>
</feature>
<dbReference type="CDD" id="cd20335">
    <property type="entry name" value="BRcat_RBR"/>
    <property type="match status" value="1"/>
</dbReference>
<keyword evidence="5" id="KW-0833">Ubl conjugation pathway</keyword>